<dbReference type="AlphaFoldDB" id="A0A9Q3D8B1"/>
<keyword evidence="2" id="KW-1185">Reference proteome</keyword>
<protein>
    <submittedName>
        <fullName evidence="1">Uncharacterized protein</fullName>
    </submittedName>
</protein>
<reference evidence="1" key="1">
    <citation type="submission" date="2021-03" db="EMBL/GenBank/DDBJ databases">
        <title>Draft genome sequence of rust myrtle Austropuccinia psidii MF-1, a brazilian biotype.</title>
        <authorList>
            <person name="Quecine M.C."/>
            <person name="Pachon D.M.R."/>
            <person name="Bonatelli M.L."/>
            <person name="Correr F.H."/>
            <person name="Franceschini L.M."/>
            <person name="Leite T.F."/>
            <person name="Margarido G.R.A."/>
            <person name="Almeida C.A."/>
            <person name="Ferrarezi J.A."/>
            <person name="Labate C.A."/>
        </authorList>
    </citation>
    <scope>NUCLEOTIDE SEQUENCE</scope>
    <source>
        <strain evidence="1">MF-1</strain>
    </source>
</reference>
<accession>A0A9Q3D8B1</accession>
<evidence type="ECO:0000313" key="2">
    <source>
        <dbReference type="Proteomes" id="UP000765509"/>
    </source>
</evidence>
<dbReference type="EMBL" id="AVOT02014826">
    <property type="protein sequence ID" value="MBW0498644.1"/>
    <property type="molecule type" value="Genomic_DNA"/>
</dbReference>
<sequence>MINRWANDSWRFKVGTAFEYSKLNADKDKDLSLFFQQKDRLTALYCDIPEFMIHKKILRKYGSGLQHAVKRRTTKKYSAEDIMNVLEEVATRTRIGSSRVNFKTRFNTRFKDSGKKHQRKF</sequence>
<name>A0A9Q3D8B1_9BASI</name>
<evidence type="ECO:0000313" key="1">
    <source>
        <dbReference type="EMBL" id="MBW0498644.1"/>
    </source>
</evidence>
<proteinExistence type="predicted"/>
<comment type="caution">
    <text evidence="1">The sequence shown here is derived from an EMBL/GenBank/DDBJ whole genome shotgun (WGS) entry which is preliminary data.</text>
</comment>
<dbReference type="Proteomes" id="UP000765509">
    <property type="component" value="Unassembled WGS sequence"/>
</dbReference>
<gene>
    <name evidence="1" type="ORF">O181_038359</name>
</gene>
<organism evidence="1 2">
    <name type="scientific">Austropuccinia psidii MF-1</name>
    <dbReference type="NCBI Taxonomy" id="1389203"/>
    <lineage>
        <taxon>Eukaryota</taxon>
        <taxon>Fungi</taxon>
        <taxon>Dikarya</taxon>
        <taxon>Basidiomycota</taxon>
        <taxon>Pucciniomycotina</taxon>
        <taxon>Pucciniomycetes</taxon>
        <taxon>Pucciniales</taxon>
        <taxon>Sphaerophragmiaceae</taxon>
        <taxon>Austropuccinia</taxon>
    </lineage>
</organism>
<dbReference type="OrthoDB" id="2507294at2759"/>